<accession>A0A2G2WBC3</accession>
<evidence type="ECO:0000313" key="2">
    <source>
        <dbReference type="Proteomes" id="UP000224567"/>
    </source>
</evidence>
<dbReference type="SUPFAM" id="SSF54001">
    <property type="entry name" value="Cysteine proteinases"/>
    <property type="match status" value="1"/>
</dbReference>
<dbReference type="Proteomes" id="UP000224567">
    <property type="component" value="Unassembled WGS sequence"/>
</dbReference>
<reference evidence="1 2" key="1">
    <citation type="journal article" date="2017" name="Genome Biol.">
        <title>New reference genome sequences of hot pepper reveal the massive evolution of plant disease-resistance genes by retroduplication.</title>
        <authorList>
            <person name="Kim S."/>
            <person name="Park J."/>
            <person name="Yeom S.I."/>
            <person name="Kim Y.M."/>
            <person name="Seo E."/>
            <person name="Kim K.T."/>
            <person name="Kim M.S."/>
            <person name="Lee J.M."/>
            <person name="Cheong K."/>
            <person name="Shin H.S."/>
            <person name="Kim S.B."/>
            <person name="Han K."/>
            <person name="Lee J."/>
            <person name="Park M."/>
            <person name="Lee H.A."/>
            <person name="Lee H.Y."/>
            <person name="Lee Y."/>
            <person name="Oh S."/>
            <person name="Lee J.H."/>
            <person name="Choi E."/>
            <person name="Choi E."/>
            <person name="Lee S.E."/>
            <person name="Jeon J."/>
            <person name="Kim H."/>
            <person name="Choi G."/>
            <person name="Song H."/>
            <person name="Lee J."/>
            <person name="Lee S.C."/>
            <person name="Kwon J.K."/>
            <person name="Lee H.Y."/>
            <person name="Koo N."/>
            <person name="Hong Y."/>
            <person name="Kim R.W."/>
            <person name="Kang W.H."/>
            <person name="Huh J.H."/>
            <person name="Kang B.C."/>
            <person name="Yang T.J."/>
            <person name="Lee Y.H."/>
            <person name="Bennetzen J.L."/>
            <person name="Choi D."/>
        </authorList>
    </citation>
    <scope>NUCLEOTIDE SEQUENCE [LARGE SCALE GENOMIC DNA]</scope>
    <source>
        <strain evidence="2">cv. PBC81</strain>
    </source>
</reference>
<name>A0A2G2WBC3_CAPBA</name>
<dbReference type="PANTHER" id="PTHR33022:SF13">
    <property type="entry name" value="UBIQUITIN-LIKE PROTEASE FAMILY PROFILE DOMAIN-CONTAINING PROTEIN"/>
    <property type="match status" value="1"/>
</dbReference>
<dbReference type="InterPro" id="IPR038765">
    <property type="entry name" value="Papain-like_cys_pep_sf"/>
</dbReference>
<dbReference type="Gene3D" id="3.40.395.10">
    <property type="entry name" value="Adenoviral Proteinase, Chain A"/>
    <property type="match status" value="1"/>
</dbReference>
<protein>
    <recommendedName>
        <fullName evidence="3">Ubiquitin-like protease family profile domain-containing protein</fullName>
    </recommendedName>
</protein>
<sequence>MLQILTRDRQGNIDSQCYISDNAIAAISQVPVCKTNLKYVRKIPSKRNRQPSKVYQSPFISVFDSGSKDKEVIQSHKKLKYPFEGHNINGPYAEDLFSKFFVWMSAGLYKSHALNAYKEKTDQHAFDAHIVDGIVQQSSGTLDCGLFVTTYAEFLGERNLIPSLEFDPKKYRTRYASLLWDYSVNKACTGYVSDNQDPPRLKPTFIQSEDTEMIDVKPQLSSIYCVTKGYLFLMFVEF</sequence>
<gene>
    <name evidence="1" type="ORF">CQW23_16425</name>
</gene>
<dbReference type="EMBL" id="MLFT02000007">
    <property type="protein sequence ID" value="PHT42400.1"/>
    <property type="molecule type" value="Genomic_DNA"/>
</dbReference>
<keyword evidence="2" id="KW-1185">Reference proteome</keyword>
<evidence type="ECO:0000313" key="1">
    <source>
        <dbReference type="EMBL" id="PHT42400.1"/>
    </source>
</evidence>
<reference evidence="2" key="2">
    <citation type="journal article" date="2017" name="J. Anim. Genet.">
        <title>Multiple reference genome sequences of hot pepper reveal the massive evolution of plant disease resistance genes by retroduplication.</title>
        <authorList>
            <person name="Kim S."/>
            <person name="Park J."/>
            <person name="Yeom S.-I."/>
            <person name="Kim Y.-M."/>
            <person name="Seo E."/>
            <person name="Kim K.-T."/>
            <person name="Kim M.-S."/>
            <person name="Lee J.M."/>
            <person name="Cheong K."/>
            <person name="Shin H.-S."/>
            <person name="Kim S.-B."/>
            <person name="Han K."/>
            <person name="Lee J."/>
            <person name="Park M."/>
            <person name="Lee H.-A."/>
            <person name="Lee H.-Y."/>
            <person name="Lee Y."/>
            <person name="Oh S."/>
            <person name="Lee J.H."/>
            <person name="Choi E."/>
            <person name="Choi E."/>
            <person name="Lee S.E."/>
            <person name="Jeon J."/>
            <person name="Kim H."/>
            <person name="Choi G."/>
            <person name="Song H."/>
            <person name="Lee J."/>
            <person name="Lee S.-C."/>
            <person name="Kwon J.-K."/>
            <person name="Lee H.-Y."/>
            <person name="Koo N."/>
            <person name="Hong Y."/>
            <person name="Kim R.W."/>
            <person name="Kang W.-H."/>
            <person name="Huh J.H."/>
            <person name="Kang B.-C."/>
            <person name="Yang T.-J."/>
            <person name="Lee Y.-H."/>
            <person name="Bennetzen J.L."/>
            <person name="Choi D."/>
        </authorList>
    </citation>
    <scope>NUCLEOTIDE SEQUENCE [LARGE SCALE GENOMIC DNA]</scope>
    <source>
        <strain evidence="2">cv. PBC81</strain>
    </source>
</reference>
<organism evidence="1 2">
    <name type="scientific">Capsicum baccatum</name>
    <name type="common">Peruvian pepper</name>
    <dbReference type="NCBI Taxonomy" id="33114"/>
    <lineage>
        <taxon>Eukaryota</taxon>
        <taxon>Viridiplantae</taxon>
        <taxon>Streptophyta</taxon>
        <taxon>Embryophyta</taxon>
        <taxon>Tracheophyta</taxon>
        <taxon>Spermatophyta</taxon>
        <taxon>Magnoliopsida</taxon>
        <taxon>eudicotyledons</taxon>
        <taxon>Gunneridae</taxon>
        <taxon>Pentapetalae</taxon>
        <taxon>asterids</taxon>
        <taxon>lamiids</taxon>
        <taxon>Solanales</taxon>
        <taxon>Solanaceae</taxon>
        <taxon>Solanoideae</taxon>
        <taxon>Capsiceae</taxon>
        <taxon>Capsicum</taxon>
    </lineage>
</organism>
<evidence type="ECO:0008006" key="3">
    <source>
        <dbReference type="Google" id="ProtNLM"/>
    </source>
</evidence>
<dbReference type="AlphaFoldDB" id="A0A2G2WBC3"/>
<dbReference type="PANTHER" id="PTHR33022">
    <property type="entry name" value="DUF1985 DOMAIN-CONTAINING PROTEIN"/>
    <property type="match status" value="1"/>
</dbReference>
<dbReference type="OrthoDB" id="1297091at2759"/>
<proteinExistence type="predicted"/>
<comment type="caution">
    <text evidence="1">The sequence shown here is derived from an EMBL/GenBank/DDBJ whole genome shotgun (WGS) entry which is preliminary data.</text>
</comment>